<comment type="caution">
    <text evidence="2">The sequence shown here is derived from an EMBL/GenBank/DDBJ whole genome shotgun (WGS) entry which is preliminary data.</text>
</comment>
<dbReference type="PANTHER" id="PTHR12277">
    <property type="entry name" value="ALPHA/BETA HYDROLASE DOMAIN-CONTAINING PROTEIN"/>
    <property type="match status" value="1"/>
</dbReference>
<dbReference type="AlphaFoldDB" id="A0A926ZG07"/>
<evidence type="ECO:0000313" key="2">
    <source>
        <dbReference type="EMBL" id="MBD2181209.1"/>
    </source>
</evidence>
<reference evidence="2" key="1">
    <citation type="journal article" date="2015" name="ISME J.">
        <title>Draft Genome Sequence of Streptomyces incarnatus NRRL8089, which Produces the Nucleoside Antibiotic Sinefungin.</title>
        <authorList>
            <person name="Oshima K."/>
            <person name="Hattori M."/>
            <person name="Shimizu H."/>
            <person name="Fukuda K."/>
            <person name="Nemoto M."/>
            <person name="Inagaki K."/>
            <person name="Tamura T."/>
        </authorList>
    </citation>
    <scope>NUCLEOTIDE SEQUENCE</scope>
    <source>
        <strain evidence="2">FACHB-1375</strain>
    </source>
</reference>
<dbReference type="EMBL" id="JACJPW010000017">
    <property type="protein sequence ID" value="MBD2181209.1"/>
    <property type="molecule type" value="Genomic_DNA"/>
</dbReference>
<reference evidence="2" key="2">
    <citation type="submission" date="2020-08" db="EMBL/GenBank/DDBJ databases">
        <authorList>
            <person name="Chen M."/>
            <person name="Teng W."/>
            <person name="Zhao L."/>
            <person name="Hu C."/>
            <person name="Zhou Y."/>
            <person name="Han B."/>
            <person name="Song L."/>
            <person name="Shu W."/>
        </authorList>
    </citation>
    <scope>NUCLEOTIDE SEQUENCE</scope>
    <source>
        <strain evidence="2">FACHB-1375</strain>
    </source>
</reference>
<name>A0A926ZG07_9CYAN</name>
<dbReference type="SUPFAM" id="SSF53474">
    <property type="entry name" value="alpha/beta-Hydrolases"/>
    <property type="match status" value="1"/>
</dbReference>
<dbReference type="GO" id="GO:0016787">
    <property type="term" value="F:hydrolase activity"/>
    <property type="evidence" value="ECO:0007669"/>
    <property type="project" value="UniProtKB-KW"/>
</dbReference>
<dbReference type="RefSeq" id="WP_190463970.1">
    <property type="nucleotide sequence ID" value="NZ_JACJPW010000017.1"/>
</dbReference>
<protein>
    <submittedName>
        <fullName evidence="2">Alpha/beta fold hydrolase</fullName>
    </submittedName>
</protein>
<keyword evidence="2" id="KW-0378">Hydrolase</keyword>
<dbReference type="Pfam" id="PF12146">
    <property type="entry name" value="Hydrolase_4"/>
    <property type="match status" value="1"/>
</dbReference>
<evidence type="ECO:0000259" key="1">
    <source>
        <dbReference type="Pfam" id="PF12146"/>
    </source>
</evidence>
<keyword evidence="3" id="KW-1185">Reference proteome</keyword>
<feature type="domain" description="Serine aminopeptidase S33" evidence="1">
    <location>
        <begin position="57"/>
        <end position="161"/>
    </location>
</feature>
<proteinExistence type="predicted"/>
<organism evidence="2 3">
    <name type="scientific">Aerosakkonema funiforme FACHB-1375</name>
    <dbReference type="NCBI Taxonomy" id="2949571"/>
    <lineage>
        <taxon>Bacteria</taxon>
        <taxon>Bacillati</taxon>
        <taxon>Cyanobacteriota</taxon>
        <taxon>Cyanophyceae</taxon>
        <taxon>Oscillatoriophycideae</taxon>
        <taxon>Aerosakkonematales</taxon>
        <taxon>Aerosakkonemataceae</taxon>
        <taxon>Aerosakkonema</taxon>
    </lineage>
</organism>
<dbReference type="PANTHER" id="PTHR12277:SF81">
    <property type="entry name" value="PROTEIN ABHD13"/>
    <property type="match status" value="1"/>
</dbReference>
<evidence type="ECO:0000313" key="3">
    <source>
        <dbReference type="Proteomes" id="UP000641646"/>
    </source>
</evidence>
<dbReference type="Proteomes" id="UP000641646">
    <property type="component" value="Unassembled WGS sequence"/>
</dbReference>
<dbReference type="Gene3D" id="3.40.50.1820">
    <property type="entry name" value="alpha/beta hydrolase"/>
    <property type="match status" value="1"/>
</dbReference>
<gene>
    <name evidence="2" type="ORF">H6G03_08850</name>
</gene>
<dbReference type="InterPro" id="IPR022742">
    <property type="entry name" value="Hydrolase_4"/>
</dbReference>
<sequence length="258" mass="28174">MTHPILDRPDILQVIFHPRRDYNFSSNIPAVYPVAVEVEPGVAVTGRLHPASTDSPAIVYFHGNGEIAADYDELAQIYVDLGITLLVMDYRGYGSSDGKPTASNLLSDAVTVFDAVGEIFQSHYLSPKQFYVMGRSLGSAAAIEVARYAGDRLAGLIIESGFADTFALLSRFGVIIKRAEEERDGCGNAFKLSQITTRTLIIHGQNDVLIPVEDALELHRSSAAQDKEILLISQAGHNNLMLLGMDLYFEAIQNFLGV</sequence>
<dbReference type="InterPro" id="IPR029058">
    <property type="entry name" value="AB_hydrolase_fold"/>
</dbReference>
<accession>A0A926ZG07</accession>